<dbReference type="PROSITE" id="PS51257">
    <property type="entry name" value="PROKAR_LIPOPROTEIN"/>
    <property type="match status" value="1"/>
</dbReference>
<dbReference type="SUPFAM" id="SSF53850">
    <property type="entry name" value="Periplasmic binding protein-like II"/>
    <property type="match status" value="1"/>
</dbReference>
<evidence type="ECO:0000256" key="2">
    <source>
        <dbReference type="ARBA" id="ARBA00022729"/>
    </source>
</evidence>
<keyword evidence="2 3" id="KW-0732">Signal</keyword>
<feature type="chain" id="PRO_5045058663" evidence="3">
    <location>
        <begin position="25"/>
        <end position="313"/>
    </location>
</feature>
<keyword evidence="6" id="KW-1185">Reference proteome</keyword>
<evidence type="ECO:0000256" key="1">
    <source>
        <dbReference type="ARBA" id="ARBA00007162"/>
    </source>
</evidence>
<dbReference type="NCBIfam" id="TIGR01098">
    <property type="entry name" value="3A0109s03R"/>
    <property type="match status" value="1"/>
</dbReference>
<dbReference type="InterPro" id="IPR005770">
    <property type="entry name" value="PhnD"/>
</dbReference>
<dbReference type="RefSeq" id="WP_339968711.1">
    <property type="nucleotide sequence ID" value="NZ_JAWMWG010000001.1"/>
</dbReference>
<sequence>MKKIKNLVAVVAVAVLAIALTACSKSGSNSSSESSTTAKSYVPESLNLQVTPSVQAGEMENLAKPLGKLLSDKLGIPVNVTVATDSNSMVEAMSSKKVDVAYLSPGNYVKAHQRGAADVILQAQRYGQNDGKVTDQLVDSYRSMITVKNGSSIKSWEDLKGKKIAVQAVTSAAGYMLPVLELKDKGLDVETDAQLVTVKGHDQGIISVLNGDVDAAFTFEDARLNVQKDDPNIMNDVKAVYFTEQRIPNDTISVRSDMDEAFRTKLADAMIEIAKTPEGHKVVKSIASHEGYVKSDDSKFASMYKIEEALQNK</sequence>
<dbReference type="InterPro" id="IPR001638">
    <property type="entry name" value="Solute-binding_3/MltF_N"/>
</dbReference>
<dbReference type="PANTHER" id="PTHR35841:SF1">
    <property type="entry name" value="PHOSPHONATES-BINDING PERIPLASMIC PROTEIN"/>
    <property type="match status" value="1"/>
</dbReference>
<comment type="caution">
    <text evidence="5">The sequence shown here is derived from an EMBL/GenBank/DDBJ whole genome shotgun (WGS) entry which is preliminary data.</text>
</comment>
<dbReference type="SMART" id="SM00062">
    <property type="entry name" value="PBPb"/>
    <property type="match status" value="1"/>
</dbReference>
<protein>
    <submittedName>
        <fullName evidence="5">Phosphate/phosphite/phosphonate ABC transporter substrate-binding protein</fullName>
    </submittedName>
</protein>
<dbReference type="Pfam" id="PF12974">
    <property type="entry name" value="Phosphonate-bd"/>
    <property type="match status" value="1"/>
</dbReference>
<name>A0ABU8SF21_9LACO</name>
<dbReference type="Gene3D" id="3.40.190.10">
    <property type="entry name" value="Periplasmic binding protein-like II"/>
    <property type="match status" value="2"/>
</dbReference>
<feature type="signal peptide" evidence="3">
    <location>
        <begin position="1"/>
        <end position="24"/>
    </location>
</feature>
<comment type="similarity">
    <text evidence="1">Belongs to the phosphate/phosphite/phosphonate binding protein family.</text>
</comment>
<evidence type="ECO:0000313" key="6">
    <source>
        <dbReference type="Proteomes" id="UP001377804"/>
    </source>
</evidence>
<dbReference type="Proteomes" id="UP001377804">
    <property type="component" value="Unassembled WGS sequence"/>
</dbReference>
<accession>A0ABU8SF21</accession>
<evidence type="ECO:0000256" key="3">
    <source>
        <dbReference type="SAM" id="SignalP"/>
    </source>
</evidence>
<dbReference type="CDD" id="cd01071">
    <property type="entry name" value="PBP2_PhnD_like"/>
    <property type="match status" value="1"/>
</dbReference>
<gene>
    <name evidence="5" type="ORF">R4Y45_01875</name>
</gene>
<reference evidence="5 6" key="1">
    <citation type="submission" date="2023-10" db="EMBL/GenBank/DDBJ databases">
        <title>Holzapfeliella saturejae sp. nov. isolated from Satureja montana flowers.</title>
        <authorList>
            <person name="Alcantara C."/>
            <person name="Zuniga M."/>
            <person name="Landete J.M."/>
            <person name="Monedero V."/>
        </authorList>
    </citation>
    <scope>NUCLEOTIDE SEQUENCE [LARGE SCALE GENOMIC DNA]</scope>
    <source>
        <strain evidence="5 6">He02</strain>
    </source>
</reference>
<feature type="domain" description="Solute-binding protein family 3/N-terminal" evidence="4">
    <location>
        <begin position="53"/>
        <end position="290"/>
    </location>
</feature>
<organism evidence="5 6">
    <name type="scientific">Holzapfeliella saturejae</name>
    <dbReference type="NCBI Taxonomy" id="3082953"/>
    <lineage>
        <taxon>Bacteria</taxon>
        <taxon>Bacillati</taxon>
        <taxon>Bacillota</taxon>
        <taxon>Bacilli</taxon>
        <taxon>Lactobacillales</taxon>
        <taxon>Lactobacillaceae</taxon>
        <taxon>Holzapfeliella</taxon>
    </lineage>
</organism>
<evidence type="ECO:0000259" key="4">
    <source>
        <dbReference type="SMART" id="SM00062"/>
    </source>
</evidence>
<dbReference type="EMBL" id="JAWMWG010000001">
    <property type="protein sequence ID" value="MEJ6347976.1"/>
    <property type="molecule type" value="Genomic_DNA"/>
</dbReference>
<evidence type="ECO:0000313" key="5">
    <source>
        <dbReference type="EMBL" id="MEJ6347976.1"/>
    </source>
</evidence>
<proteinExistence type="inferred from homology"/>
<dbReference type="PANTHER" id="PTHR35841">
    <property type="entry name" value="PHOSPHONATES-BINDING PERIPLASMIC PROTEIN"/>
    <property type="match status" value="1"/>
</dbReference>